<dbReference type="EMBL" id="JAUCMX010000019">
    <property type="protein sequence ID" value="KAK3517037.1"/>
    <property type="molecule type" value="Genomic_DNA"/>
</dbReference>
<feature type="compositionally biased region" description="Polar residues" evidence="2">
    <location>
        <begin position="1057"/>
        <end position="1075"/>
    </location>
</feature>
<dbReference type="Proteomes" id="UP001274896">
    <property type="component" value="Unassembled WGS sequence"/>
</dbReference>
<dbReference type="GO" id="GO:0005829">
    <property type="term" value="C:cytosol"/>
    <property type="evidence" value="ECO:0007669"/>
    <property type="project" value="TreeGrafter"/>
</dbReference>
<evidence type="ECO:0000313" key="4">
    <source>
        <dbReference type="Proteomes" id="UP001274896"/>
    </source>
</evidence>
<comment type="caution">
    <text evidence="3">The sequence shown here is derived from an EMBL/GenBank/DDBJ whole genome shotgun (WGS) entry which is preliminary data.</text>
</comment>
<feature type="compositionally biased region" description="Basic residues" evidence="2">
    <location>
        <begin position="84"/>
        <end position="233"/>
    </location>
</feature>
<sequence length="1075" mass="123262">MFISKMTLSQSGVFGQIDDLQDLAFIERPIRRSLKTAEEIEKLTVDEDLNDIERAVYLLRTFWGYCGCVFGIVHTSIISTDFQKKKKKKMKTNTQKKKKKKKKKTNTQKKKKKKKMKTNTQKKKKKKKKTNTQKKKKKMKTNTQKKKKKMKTNTQKKKKKMKTNTQKKKKKKMKTNTQKKKKKKKKMKTNTQKKKKKEMKTNTQKKKKKKMKTNTQKKKKKKKMKTNTQKKKKKEMMHLFTPKKHVSGQDVQRASVIVNLPNLVRQNPAETFRRVVPKVREVLHVAGVDMQLAAAGSFLTVLQDDIVLIQTHTHSILQIVLLNLDHRDTVVSNAWLETLLSAIDALPKETIRQEILSPLVSKAQLSQSIPSRLASCRILGKVAAKFESSVVKKDLLPLVRSLCQDVEYEVRSCMCRQLENIARGIGLEHTKAVVLPELVELARDEGSTVRLAAFDTIINLLEMFDSDDRTRVIFPLVKTFCEKCFKADEAVLASLSFQYGKLCHGLSASFTDEQHLWFLEFYKKLCCLGLQHENGHCESQPYPLELENKYALVRRNCAYNFPAMVLFADPNHFLSELYRTFSSLCHDPEISVRRTAAEGFHEVVKLLGPNVHYVHKELITLLQDDSLEVLDALLNHLQDTLELATSRGEGAGPESKQVNIPDLVPALVGAEQKAASSLRWRVHEKLLQRYSCLPRVISGDHIYFRFLQRMFSIITTNNVLPVQREAARTLCVFLRYNRKQEQRQEIISKIMQELAQGRSYWNRLRFLDLCDIAIDLFSKSYFCKHFLLQALELITDPVANVRYKLCYMLPRLRSTIRLPADKHLLQQLEFCVRKLLCREKDKDVVATVRKTVLELDKMDISEPYHKRHERDLLDQKKEKEETLLLEMISQILLCVSGQTVIFWFNPQEMLERQQSEAKLTGEKHSEKKRRDSKAGLSATKGMSGSTSGATLSTSAGKEMRRAKLARSRSLSSHPNTPKMSNSDKTLKVKESGSCPGSGKSSIITINDDALRPHHFAASSSTSLSQTPSTSSMPVLIRSNTSSSVEHRSNSSKDTQSRKLSIQRKSNSFGMQSGRE</sequence>
<dbReference type="InterPro" id="IPR039918">
    <property type="entry name" value="PPP4R4"/>
</dbReference>
<gene>
    <name evidence="3" type="ORF">QTP70_033131</name>
</gene>
<feature type="region of interest" description="Disordered" evidence="2">
    <location>
        <begin position="81"/>
        <end position="233"/>
    </location>
</feature>
<feature type="compositionally biased region" description="Low complexity" evidence="2">
    <location>
        <begin position="1018"/>
        <end position="1031"/>
    </location>
</feature>
<dbReference type="AlphaFoldDB" id="A0AAE0UTI0"/>
<evidence type="ECO:0000256" key="1">
    <source>
        <dbReference type="PROSITE-ProRule" id="PRU00103"/>
    </source>
</evidence>
<feature type="repeat" description="HEAT" evidence="1">
    <location>
        <begin position="395"/>
        <end position="432"/>
    </location>
</feature>
<keyword evidence="4" id="KW-1185">Reference proteome</keyword>
<evidence type="ECO:0000313" key="3">
    <source>
        <dbReference type="EMBL" id="KAK3517037.1"/>
    </source>
</evidence>
<name>A0AAE0UTI0_9TELE</name>
<dbReference type="PANTHER" id="PTHR21467">
    <property type="entry name" value="PROTEIN PHOSPHATASE 4 REGULATORY SUBUNIT 4 PPP4R4"/>
    <property type="match status" value="1"/>
</dbReference>
<dbReference type="InterPro" id="IPR021133">
    <property type="entry name" value="HEAT_type_2"/>
</dbReference>
<proteinExistence type="predicted"/>
<feature type="compositionally biased region" description="Low complexity" evidence="2">
    <location>
        <begin position="943"/>
        <end position="956"/>
    </location>
</feature>
<protein>
    <recommendedName>
        <fullName evidence="5">Serine/threonine-protein phosphatase 4 regulatory subunit 4</fullName>
    </recommendedName>
</protein>
<dbReference type="InterPro" id="IPR011989">
    <property type="entry name" value="ARM-like"/>
</dbReference>
<evidence type="ECO:0000256" key="2">
    <source>
        <dbReference type="SAM" id="MobiDB-lite"/>
    </source>
</evidence>
<dbReference type="GO" id="GO:0019888">
    <property type="term" value="F:protein phosphatase regulator activity"/>
    <property type="evidence" value="ECO:0007669"/>
    <property type="project" value="TreeGrafter"/>
</dbReference>
<dbReference type="Gene3D" id="1.25.10.10">
    <property type="entry name" value="Leucine-rich Repeat Variant"/>
    <property type="match status" value="1"/>
</dbReference>
<dbReference type="InterPro" id="IPR016024">
    <property type="entry name" value="ARM-type_fold"/>
</dbReference>
<dbReference type="PROSITE" id="PS50077">
    <property type="entry name" value="HEAT_REPEAT"/>
    <property type="match status" value="2"/>
</dbReference>
<feature type="compositionally biased region" description="Polar residues" evidence="2">
    <location>
        <begin position="973"/>
        <end position="983"/>
    </location>
</feature>
<dbReference type="PANTHER" id="PTHR21467:SF0">
    <property type="entry name" value="SERINE_THREONINE-PROTEIN PHOSPHATASE 4 REGULATORY SUBUNIT 4"/>
    <property type="match status" value="1"/>
</dbReference>
<reference evidence="3" key="1">
    <citation type="submission" date="2023-06" db="EMBL/GenBank/DDBJ databases">
        <title>Male Hemibagrus guttatus genome.</title>
        <authorList>
            <person name="Bian C."/>
        </authorList>
    </citation>
    <scope>NUCLEOTIDE SEQUENCE</scope>
    <source>
        <strain evidence="3">Male_cb2023</strain>
        <tissue evidence="3">Muscle</tissue>
    </source>
</reference>
<feature type="region of interest" description="Disordered" evidence="2">
    <location>
        <begin position="914"/>
        <end position="1000"/>
    </location>
</feature>
<feature type="compositionally biased region" description="Basic and acidic residues" evidence="2">
    <location>
        <begin position="1044"/>
        <end position="1056"/>
    </location>
</feature>
<dbReference type="SUPFAM" id="SSF48371">
    <property type="entry name" value="ARM repeat"/>
    <property type="match status" value="1"/>
</dbReference>
<feature type="repeat" description="HEAT" evidence="1">
    <location>
        <begin position="434"/>
        <end position="471"/>
    </location>
</feature>
<evidence type="ECO:0008006" key="5">
    <source>
        <dbReference type="Google" id="ProtNLM"/>
    </source>
</evidence>
<accession>A0AAE0UTI0</accession>
<organism evidence="3 4">
    <name type="scientific">Hemibagrus guttatus</name>
    <dbReference type="NCBI Taxonomy" id="175788"/>
    <lineage>
        <taxon>Eukaryota</taxon>
        <taxon>Metazoa</taxon>
        <taxon>Chordata</taxon>
        <taxon>Craniata</taxon>
        <taxon>Vertebrata</taxon>
        <taxon>Euteleostomi</taxon>
        <taxon>Actinopterygii</taxon>
        <taxon>Neopterygii</taxon>
        <taxon>Teleostei</taxon>
        <taxon>Ostariophysi</taxon>
        <taxon>Siluriformes</taxon>
        <taxon>Bagridae</taxon>
        <taxon>Hemibagrus</taxon>
    </lineage>
</organism>
<feature type="compositionally biased region" description="Basic and acidic residues" evidence="2">
    <location>
        <begin position="914"/>
        <end position="933"/>
    </location>
</feature>
<dbReference type="GO" id="GO:0008287">
    <property type="term" value="C:protein serine/threonine phosphatase complex"/>
    <property type="evidence" value="ECO:0007669"/>
    <property type="project" value="TreeGrafter"/>
</dbReference>
<feature type="region of interest" description="Disordered" evidence="2">
    <location>
        <begin position="1016"/>
        <end position="1075"/>
    </location>
</feature>